<accession>A0A9W8JUL7</accession>
<evidence type="ECO:0000313" key="1">
    <source>
        <dbReference type="EMBL" id="KAJ3479069.1"/>
    </source>
</evidence>
<dbReference type="AlphaFoldDB" id="A0A9W8JUL7"/>
<reference evidence="1" key="1">
    <citation type="submission" date="2022-07" db="EMBL/GenBank/DDBJ databases">
        <title>Genome Sequence of Agrocybe chaxingu.</title>
        <authorList>
            <person name="Buettner E."/>
        </authorList>
    </citation>
    <scope>NUCLEOTIDE SEQUENCE</scope>
    <source>
        <strain evidence="1">MP-N11</strain>
    </source>
</reference>
<organism evidence="1 2">
    <name type="scientific">Agrocybe chaxingu</name>
    <dbReference type="NCBI Taxonomy" id="84603"/>
    <lineage>
        <taxon>Eukaryota</taxon>
        <taxon>Fungi</taxon>
        <taxon>Dikarya</taxon>
        <taxon>Basidiomycota</taxon>
        <taxon>Agaricomycotina</taxon>
        <taxon>Agaricomycetes</taxon>
        <taxon>Agaricomycetidae</taxon>
        <taxon>Agaricales</taxon>
        <taxon>Agaricineae</taxon>
        <taxon>Strophariaceae</taxon>
        <taxon>Agrocybe</taxon>
    </lineage>
</organism>
<name>A0A9W8JUL7_9AGAR</name>
<evidence type="ECO:0000313" key="2">
    <source>
        <dbReference type="Proteomes" id="UP001148786"/>
    </source>
</evidence>
<dbReference type="Proteomes" id="UP001148786">
    <property type="component" value="Unassembled WGS sequence"/>
</dbReference>
<dbReference type="EMBL" id="JANKHO010004063">
    <property type="protein sequence ID" value="KAJ3479069.1"/>
    <property type="molecule type" value="Genomic_DNA"/>
</dbReference>
<comment type="caution">
    <text evidence="1">The sequence shown here is derived from an EMBL/GenBank/DDBJ whole genome shotgun (WGS) entry which is preliminary data.</text>
</comment>
<protein>
    <submittedName>
        <fullName evidence="1">Uncharacterized protein</fullName>
    </submittedName>
</protein>
<gene>
    <name evidence="1" type="ORF">NLJ89_g12346</name>
</gene>
<proteinExistence type="predicted"/>
<keyword evidence="2" id="KW-1185">Reference proteome</keyword>
<sequence>MPGLETDDEDDEDIALHAGTFLQEVTVDKLETALGQAQKAVKHALSAPRPSTSSDPAVDALSLILKSRVSGLVKDEVATVQHSVIHTKVLGWTIQAEQLLFDLLLWEWLERQVEDSWRQNVRDIGPHGSSKLFGLMHTIDNLLAGHARTHNLDASNFLSDFAPGQAQYALTVPKRRYSSADDSSVLFDYTFQILADWMGLPDSKKSMPKAWYARELIDRVGIHALSLRAVTKAANQSRSSS</sequence>